<keyword evidence="2" id="KW-1185">Reference proteome</keyword>
<dbReference type="WBParaSite" id="nRc.2.0.1.t21538-RA">
    <property type="protein sequence ID" value="nRc.2.0.1.t21538-RA"/>
    <property type="gene ID" value="nRc.2.0.1.g21538"/>
</dbReference>
<sequence length="61" mass="6666">MELVRVFIDTGRMHLACLFALSAVRQYIIAAFLLTALPISGLALLSVSTVAIITKYGEGYY</sequence>
<name>A0A915J720_ROMCU</name>
<evidence type="ECO:0000313" key="3">
    <source>
        <dbReference type="WBParaSite" id="nRc.2.0.1.t21538-RA"/>
    </source>
</evidence>
<evidence type="ECO:0000313" key="2">
    <source>
        <dbReference type="Proteomes" id="UP000887565"/>
    </source>
</evidence>
<keyword evidence="1" id="KW-0472">Membrane</keyword>
<accession>A0A915J720</accession>
<dbReference type="Proteomes" id="UP000887565">
    <property type="component" value="Unplaced"/>
</dbReference>
<keyword evidence="1" id="KW-1133">Transmembrane helix</keyword>
<protein>
    <submittedName>
        <fullName evidence="3">Uncharacterized protein</fullName>
    </submittedName>
</protein>
<dbReference type="AlphaFoldDB" id="A0A915J720"/>
<reference evidence="3" key="1">
    <citation type="submission" date="2022-11" db="UniProtKB">
        <authorList>
            <consortium name="WormBaseParasite"/>
        </authorList>
    </citation>
    <scope>IDENTIFICATION</scope>
</reference>
<organism evidence="2 3">
    <name type="scientific">Romanomermis culicivorax</name>
    <name type="common">Nematode worm</name>
    <dbReference type="NCBI Taxonomy" id="13658"/>
    <lineage>
        <taxon>Eukaryota</taxon>
        <taxon>Metazoa</taxon>
        <taxon>Ecdysozoa</taxon>
        <taxon>Nematoda</taxon>
        <taxon>Enoplea</taxon>
        <taxon>Dorylaimia</taxon>
        <taxon>Mermithida</taxon>
        <taxon>Mermithoidea</taxon>
        <taxon>Mermithidae</taxon>
        <taxon>Romanomermis</taxon>
    </lineage>
</organism>
<keyword evidence="1" id="KW-0812">Transmembrane</keyword>
<feature type="transmembrane region" description="Helical" evidence="1">
    <location>
        <begin position="28"/>
        <end position="53"/>
    </location>
</feature>
<proteinExistence type="predicted"/>
<evidence type="ECO:0000256" key="1">
    <source>
        <dbReference type="SAM" id="Phobius"/>
    </source>
</evidence>